<dbReference type="EMBL" id="CP017962">
    <property type="protein sequence ID" value="APC50199.1"/>
    <property type="molecule type" value="Genomic_DNA"/>
</dbReference>
<name>A0AAC9NN29_VIRHA</name>
<evidence type="ECO:0000256" key="4">
    <source>
        <dbReference type="ARBA" id="ARBA00023163"/>
    </source>
</evidence>
<dbReference type="AlphaFoldDB" id="A0AAC9NN29"/>
<dbReference type="SUPFAM" id="SSF46785">
    <property type="entry name" value="Winged helix' DNA-binding domain"/>
    <property type="match status" value="1"/>
</dbReference>
<proteinExistence type="inferred from homology"/>
<dbReference type="KEGG" id="vhl:BME96_05950"/>
<dbReference type="Proteomes" id="UP000621631">
    <property type="component" value="Unassembled WGS sequence"/>
</dbReference>
<evidence type="ECO:0000313" key="6">
    <source>
        <dbReference type="EMBL" id="MBD1222101.1"/>
    </source>
</evidence>
<protein>
    <submittedName>
        <fullName evidence="6">Penicillinase repressor BlaI</fullName>
    </submittedName>
    <submittedName>
        <fullName evidence="5">Transcriptional regulator</fullName>
    </submittedName>
</protein>
<dbReference type="PIRSF" id="PIRSF019455">
    <property type="entry name" value="CopR_AtkY"/>
    <property type="match status" value="1"/>
</dbReference>
<evidence type="ECO:0000256" key="1">
    <source>
        <dbReference type="ARBA" id="ARBA00011046"/>
    </source>
</evidence>
<keyword evidence="2" id="KW-0805">Transcription regulation</keyword>
<dbReference type="Gene3D" id="1.10.4040.10">
    <property type="entry name" value="Penicillinase repressor domain"/>
    <property type="match status" value="1"/>
</dbReference>
<comment type="similarity">
    <text evidence="1">Belongs to the BlaI transcriptional regulatory family.</text>
</comment>
<dbReference type="EMBL" id="JACWEZ010000002">
    <property type="protein sequence ID" value="MBD1222101.1"/>
    <property type="molecule type" value="Genomic_DNA"/>
</dbReference>
<dbReference type="RefSeq" id="WP_026041390.1">
    <property type="nucleotide sequence ID" value="NZ_CP017962.1"/>
</dbReference>
<dbReference type="Proteomes" id="UP000182945">
    <property type="component" value="Chromosome"/>
</dbReference>
<dbReference type="InterPro" id="IPR005650">
    <property type="entry name" value="BlaI_family"/>
</dbReference>
<dbReference type="NCBIfam" id="NF012168">
    <property type="entry name" value="BlaI_of_BCL"/>
    <property type="match status" value="1"/>
</dbReference>
<dbReference type="Gene3D" id="1.10.10.10">
    <property type="entry name" value="Winged helix-like DNA-binding domain superfamily/Winged helix DNA-binding domain"/>
    <property type="match status" value="1"/>
</dbReference>
<gene>
    <name evidence="6" type="primary">blaI</name>
    <name evidence="5" type="ORF">BME96_05950</name>
    <name evidence="6" type="ORF">IC602_05725</name>
</gene>
<dbReference type="GO" id="GO:0045892">
    <property type="term" value="P:negative regulation of DNA-templated transcription"/>
    <property type="evidence" value="ECO:0007669"/>
    <property type="project" value="InterPro"/>
</dbReference>
<keyword evidence="3" id="KW-0238">DNA-binding</keyword>
<evidence type="ECO:0000256" key="2">
    <source>
        <dbReference type="ARBA" id="ARBA00023015"/>
    </source>
</evidence>
<dbReference type="InterPro" id="IPR036388">
    <property type="entry name" value="WH-like_DNA-bd_sf"/>
</dbReference>
<dbReference type="InterPro" id="IPR036390">
    <property type="entry name" value="WH_DNA-bd_sf"/>
</dbReference>
<evidence type="ECO:0000313" key="5">
    <source>
        <dbReference type="EMBL" id="APC50199.1"/>
    </source>
</evidence>
<dbReference type="GO" id="GO:0003677">
    <property type="term" value="F:DNA binding"/>
    <property type="evidence" value="ECO:0007669"/>
    <property type="project" value="UniProtKB-KW"/>
</dbReference>
<dbReference type="Pfam" id="PF03965">
    <property type="entry name" value="Penicillinase_R"/>
    <property type="match status" value="1"/>
</dbReference>
<dbReference type="GeneID" id="71513925"/>
<reference evidence="6 8" key="2">
    <citation type="submission" date="2020-09" db="EMBL/GenBank/DDBJ databases">
        <title>Draft Genome Sequences of Oil-Oxidizing Bacteria Halomonas titanicae, Marinobacter lutaoensis, and Virgibacillus halodenitrificans Isolated from Highly Saline Environments.</title>
        <authorList>
            <person name="Grouzdev D.S."/>
            <person name="Sokolova D.S."/>
            <person name="Semenova E.M."/>
            <person name="Borzenkov I.A."/>
            <person name="Bidzhieva S.K."/>
            <person name="Poltaraus A.B."/>
            <person name="Nazina T.N."/>
        </authorList>
    </citation>
    <scope>NUCLEOTIDE SEQUENCE [LARGE SCALE GENOMIC DNA]</scope>
    <source>
        <strain evidence="6 8">VKM B-3472D</strain>
    </source>
</reference>
<keyword evidence="8" id="KW-1185">Reference proteome</keyword>
<organism evidence="5 7">
    <name type="scientific">Virgibacillus halodenitrificans</name>
    <name type="common">Bacillus halodenitrificans</name>
    <dbReference type="NCBI Taxonomy" id="1482"/>
    <lineage>
        <taxon>Bacteria</taxon>
        <taxon>Bacillati</taxon>
        <taxon>Bacillota</taxon>
        <taxon>Bacilli</taxon>
        <taxon>Bacillales</taxon>
        <taxon>Bacillaceae</taxon>
        <taxon>Virgibacillus</taxon>
    </lineage>
</organism>
<reference evidence="5 7" key="1">
    <citation type="submission" date="2016-11" db="EMBL/GenBank/DDBJ databases">
        <title>Complete genome sequencing of Virgibacillus halodenitrificans PDB-F2.</title>
        <authorList>
            <person name="Sun Z."/>
            <person name="Zhou Y."/>
            <person name="Li H."/>
        </authorList>
    </citation>
    <scope>NUCLEOTIDE SEQUENCE [LARGE SCALE GENOMIC DNA]</scope>
    <source>
        <strain evidence="5 7">PDB-F2</strain>
    </source>
</reference>
<evidence type="ECO:0000256" key="3">
    <source>
        <dbReference type="ARBA" id="ARBA00023125"/>
    </source>
</evidence>
<accession>A0AAC9NN29</accession>
<keyword evidence="4" id="KW-0804">Transcription</keyword>
<sequence length="134" mass="15589">MTKSIPKISESEWEVMKVLWQKAPLTASEITSSLQPTTEWKSKTVRTLLDRLTKKEVIGVHRDQRVYTFYPLFSQKECQKAKTSSFVKRVYDGTLKTMLVQFIQDEDLSDADIKELRSILDTKQDTDRPTTDNK</sequence>
<evidence type="ECO:0000313" key="8">
    <source>
        <dbReference type="Proteomes" id="UP000621631"/>
    </source>
</evidence>
<evidence type="ECO:0000313" key="7">
    <source>
        <dbReference type="Proteomes" id="UP000182945"/>
    </source>
</evidence>